<comment type="caution">
    <text evidence="2">The sequence shown here is derived from an EMBL/GenBank/DDBJ whole genome shotgun (WGS) entry which is preliminary data.</text>
</comment>
<keyword evidence="3" id="KW-1185">Reference proteome</keyword>
<dbReference type="AlphaFoldDB" id="A0AAP8MEK7"/>
<dbReference type="Proteomes" id="UP000235162">
    <property type="component" value="Unassembled WGS sequence"/>
</dbReference>
<protein>
    <recommendedName>
        <fullName evidence="4">Flagellar protein FlaG</fullName>
    </recommendedName>
</protein>
<name>A0AAP8MEK7_9GAMM</name>
<evidence type="ECO:0008006" key="4">
    <source>
        <dbReference type="Google" id="ProtNLM"/>
    </source>
</evidence>
<feature type="compositionally biased region" description="Polar residues" evidence="1">
    <location>
        <begin position="1"/>
        <end position="22"/>
    </location>
</feature>
<dbReference type="InterPro" id="IPR005186">
    <property type="entry name" value="FlaG"/>
</dbReference>
<dbReference type="Gene3D" id="3.30.160.170">
    <property type="entry name" value="FlaG-like"/>
    <property type="match status" value="1"/>
</dbReference>
<gene>
    <name evidence="2" type="ORF">C0029_06490</name>
</gene>
<evidence type="ECO:0000313" key="3">
    <source>
        <dbReference type="Proteomes" id="UP000235162"/>
    </source>
</evidence>
<organism evidence="2 3">
    <name type="scientific">Halioglobus japonicus</name>
    <dbReference type="NCBI Taxonomy" id="930805"/>
    <lineage>
        <taxon>Bacteria</taxon>
        <taxon>Pseudomonadati</taxon>
        <taxon>Pseudomonadota</taxon>
        <taxon>Gammaproteobacteria</taxon>
        <taxon>Cellvibrionales</taxon>
        <taxon>Halieaceae</taxon>
        <taxon>Halioglobus</taxon>
    </lineage>
</organism>
<evidence type="ECO:0000256" key="1">
    <source>
        <dbReference type="SAM" id="MobiDB-lite"/>
    </source>
</evidence>
<feature type="region of interest" description="Disordered" evidence="1">
    <location>
        <begin position="1"/>
        <end position="24"/>
    </location>
</feature>
<dbReference type="Pfam" id="PF03646">
    <property type="entry name" value="FlaG"/>
    <property type="match status" value="1"/>
</dbReference>
<reference evidence="2 3" key="1">
    <citation type="submission" date="2018-01" db="EMBL/GenBank/DDBJ databases">
        <title>The draft genome sequence of Halioglobus japonicus S1-36.</title>
        <authorList>
            <person name="Du Z.-J."/>
            <person name="Shi M.-J."/>
        </authorList>
    </citation>
    <scope>NUCLEOTIDE SEQUENCE [LARGE SCALE GENOMIC DNA]</scope>
    <source>
        <strain evidence="2 3">S1-36</strain>
    </source>
</reference>
<sequence length="117" mass="13068">MSITVSPLTMSADNSRSTTQAEGKNRHYGARMIDDATLSYRAAYGALAVRTEPPPLSDRDLQRINGVMRPYTLQFDLVKNSDQVRIRIVESDSGEVTRQMPSEAMLRVAAHREELSV</sequence>
<evidence type="ECO:0000313" key="2">
    <source>
        <dbReference type="EMBL" id="PLW86092.1"/>
    </source>
</evidence>
<dbReference type="SUPFAM" id="SSF160214">
    <property type="entry name" value="FlaG-like"/>
    <property type="match status" value="1"/>
</dbReference>
<accession>A0AAP8MEK7</accession>
<dbReference type="InterPro" id="IPR035924">
    <property type="entry name" value="FlaG-like_sf"/>
</dbReference>
<dbReference type="EMBL" id="PKUR01000002">
    <property type="protein sequence ID" value="PLW86092.1"/>
    <property type="molecule type" value="Genomic_DNA"/>
</dbReference>
<proteinExistence type="predicted"/>